<dbReference type="EMBL" id="CP001685">
    <property type="protein sequence ID" value="ACV39818.1"/>
    <property type="molecule type" value="Genomic_DNA"/>
</dbReference>
<sequence>MKKVFVLIGIFTMFVLNCFVLSAYAQKRNIYTLNETSWELGKIQQKDKILSIPKGTNITINFSKDSINGHSAVNKYFGNYKIQNNILISPNVGSTEIAGSQELMDIERKFFDILQSSPKISYDKETLTLSNNKGEIWIFKVLTLEKKLRNTNWRLINMAGKNMKLQMKNEEQITLSFTENEINGNAGINNYFGNYKISNDNISIQGIGATEMAGPDNLMRIEGEYLALLENVKKIKLINQKTLVLTTDKGKTLTFEK</sequence>
<dbReference type="eggNOG" id="COG3187">
    <property type="taxonomic scope" value="Bacteria"/>
</dbReference>
<dbReference type="InterPro" id="IPR053147">
    <property type="entry name" value="Hsp_HslJ-like"/>
</dbReference>
<proteinExistence type="predicted"/>
<dbReference type="OrthoDB" id="95216at2"/>
<dbReference type="RefSeq" id="WP_015770156.1">
    <property type="nucleotide sequence ID" value="NC_013192.1"/>
</dbReference>
<evidence type="ECO:0000259" key="1">
    <source>
        <dbReference type="Pfam" id="PF03724"/>
    </source>
</evidence>
<dbReference type="PANTHER" id="PTHR35535:SF1">
    <property type="entry name" value="HEAT SHOCK PROTEIN HSLJ"/>
    <property type="match status" value="1"/>
</dbReference>
<dbReference type="PANTHER" id="PTHR35535">
    <property type="entry name" value="HEAT SHOCK PROTEIN HSLJ"/>
    <property type="match status" value="1"/>
</dbReference>
<dbReference type="KEGG" id="lba:Lebu_1956"/>
<evidence type="ECO:0000313" key="3">
    <source>
        <dbReference type="Proteomes" id="UP000001910"/>
    </source>
</evidence>
<dbReference type="InterPro" id="IPR038670">
    <property type="entry name" value="HslJ-like_sf"/>
</dbReference>
<dbReference type="InterPro" id="IPR005184">
    <property type="entry name" value="DUF306_Meta_HslJ"/>
</dbReference>
<dbReference type="Pfam" id="PF03724">
    <property type="entry name" value="META"/>
    <property type="match status" value="2"/>
</dbReference>
<evidence type="ECO:0000313" key="2">
    <source>
        <dbReference type="EMBL" id="ACV39818.1"/>
    </source>
</evidence>
<dbReference type="Proteomes" id="UP000001910">
    <property type="component" value="Chromosome"/>
</dbReference>
<organism evidence="2 3">
    <name type="scientific">Leptotrichia buccalis (strain ATCC 14201 / DSM 1135 / JCM 12969 / NCTC 10249 / C-1013-b)</name>
    <dbReference type="NCBI Taxonomy" id="523794"/>
    <lineage>
        <taxon>Bacteria</taxon>
        <taxon>Fusobacteriati</taxon>
        <taxon>Fusobacteriota</taxon>
        <taxon>Fusobacteriia</taxon>
        <taxon>Fusobacteriales</taxon>
        <taxon>Leptotrichiaceae</taxon>
        <taxon>Leptotrichia</taxon>
    </lineage>
</organism>
<keyword evidence="3" id="KW-1185">Reference proteome</keyword>
<dbReference type="HOGENOM" id="CLU_058026_0_0_0"/>
<reference evidence="2 3" key="1">
    <citation type="journal article" date="2009" name="Stand. Genomic Sci.">
        <title>Complete genome sequence of Leptotrichia buccalis type strain (C-1013-b).</title>
        <authorList>
            <person name="Ivanova N."/>
            <person name="Gronow S."/>
            <person name="Lapidus A."/>
            <person name="Copeland A."/>
            <person name="Glavina Del Rio T."/>
            <person name="Nolan M."/>
            <person name="Lucas S."/>
            <person name="Chen F."/>
            <person name="Tice H."/>
            <person name="Cheng J.F."/>
            <person name="Saunders E."/>
            <person name="Bruce D."/>
            <person name="Goodwin L."/>
            <person name="Brettin T."/>
            <person name="Detter J.C."/>
            <person name="Han C."/>
            <person name="Pitluck S."/>
            <person name="Mikhailova N."/>
            <person name="Pati A."/>
            <person name="Mavrommatis K."/>
            <person name="Chen A."/>
            <person name="Palaniappan K."/>
            <person name="Land M."/>
            <person name="Hauser L."/>
            <person name="Chang Y.J."/>
            <person name="Jeffries C.D."/>
            <person name="Chain P."/>
            <person name="Rohde C."/>
            <person name="Goker M."/>
            <person name="Bristow J."/>
            <person name="Eisen J.A."/>
            <person name="Markowitz V."/>
            <person name="Hugenholtz P."/>
            <person name="Kyrpides N.C."/>
            <person name="Klenk H.P."/>
        </authorList>
    </citation>
    <scope>NUCLEOTIDE SEQUENCE [LARGE SCALE GENOMIC DNA]</scope>
    <source>
        <strain evidence="3">ATCC 14201 / DSM 1135 / JCM 12969 / NCTC 10249 / C-1013-b</strain>
    </source>
</reference>
<protein>
    <recommendedName>
        <fullName evidence="1">DUF306 domain-containing protein</fullName>
    </recommendedName>
</protein>
<feature type="domain" description="DUF306" evidence="1">
    <location>
        <begin position="32"/>
        <end position="139"/>
    </location>
</feature>
<feature type="domain" description="DUF306" evidence="1">
    <location>
        <begin position="146"/>
        <end position="255"/>
    </location>
</feature>
<gene>
    <name evidence="2" type="ordered locus">Lebu_1956</name>
</gene>
<accession>C7NCH2</accession>
<dbReference type="AlphaFoldDB" id="C7NCH2"/>
<dbReference type="Gene3D" id="2.40.128.270">
    <property type="match status" value="2"/>
</dbReference>
<name>C7NCH2_LEPBD</name>